<evidence type="ECO:0000256" key="3">
    <source>
        <dbReference type="ARBA" id="ARBA00009789"/>
    </source>
</evidence>
<dbReference type="EMBL" id="QWKZ01000047">
    <property type="protein sequence ID" value="RIH85282.1"/>
    <property type="molecule type" value="Genomic_DNA"/>
</dbReference>
<feature type="site" description="Positions MEP for the nucleophilic attack" evidence="7">
    <location>
        <position position="139"/>
    </location>
</feature>
<evidence type="ECO:0000313" key="9">
    <source>
        <dbReference type="Proteomes" id="UP000265800"/>
    </source>
</evidence>
<organism evidence="8 9">
    <name type="scientific">Meiothermus luteus</name>
    <dbReference type="NCBI Taxonomy" id="2026184"/>
    <lineage>
        <taxon>Bacteria</taxon>
        <taxon>Thermotogati</taxon>
        <taxon>Deinococcota</taxon>
        <taxon>Deinococci</taxon>
        <taxon>Thermales</taxon>
        <taxon>Thermaceae</taxon>
        <taxon>Meiothermus</taxon>
    </lineage>
</organism>
<dbReference type="InterPro" id="IPR029044">
    <property type="entry name" value="Nucleotide-diphossugar_trans"/>
</dbReference>
<evidence type="ECO:0000256" key="6">
    <source>
        <dbReference type="ARBA" id="ARBA00023229"/>
    </source>
</evidence>
<evidence type="ECO:0000313" key="8">
    <source>
        <dbReference type="EMBL" id="RIH85282.1"/>
    </source>
</evidence>
<evidence type="ECO:0000256" key="2">
    <source>
        <dbReference type="ARBA" id="ARBA00004787"/>
    </source>
</evidence>
<dbReference type="HAMAP" id="MF_00108">
    <property type="entry name" value="IspD"/>
    <property type="match status" value="1"/>
</dbReference>
<dbReference type="InterPro" id="IPR050088">
    <property type="entry name" value="IspD/TarI_cytidylyltransf_bact"/>
</dbReference>
<protein>
    <recommendedName>
        <fullName evidence="7">2-C-methyl-D-erythritol 4-phosphate cytidylyltransferase</fullName>
        <ecNumber evidence="7">2.7.7.60</ecNumber>
    </recommendedName>
    <alternativeName>
        <fullName evidence="7">4-diphosphocytidyl-2C-methyl-D-erythritol synthase</fullName>
    </alternativeName>
    <alternativeName>
        <fullName evidence="7">MEP cytidylyltransferase</fullName>
        <shortName evidence="7">MCT</shortName>
    </alternativeName>
</protein>
<evidence type="ECO:0000256" key="4">
    <source>
        <dbReference type="ARBA" id="ARBA00022679"/>
    </source>
</evidence>
<dbReference type="CDD" id="cd02516">
    <property type="entry name" value="CDP-ME_synthetase"/>
    <property type="match status" value="1"/>
</dbReference>
<evidence type="ECO:0000256" key="1">
    <source>
        <dbReference type="ARBA" id="ARBA00001282"/>
    </source>
</evidence>
<gene>
    <name evidence="7 8" type="primary">ispD</name>
    <name evidence="8" type="ORF">Mlute_01615</name>
</gene>
<accession>A0A399ERU0</accession>
<evidence type="ECO:0000256" key="5">
    <source>
        <dbReference type="ARBA" id="ARBA00022695"/>
    </source>
</evidence>
<comment type="pathway">
    <text evidence="2 7">Isoprenoid biosynthesis; isopentenyl diphosphate biosynthesis via DXP pathway; isopentenyl diphosphate from 1-deoxy-D-xylulose 5-phosphate: step 2/6.</text>
</comment>
<dbReference type="PANTHER" id="PTHR32125">
    <property type="entry name" value="2-C-METHYL-D-ERYTHRITOL 4-PHOSPHATE CYTIDYLYLTRANSFERASE, CHLOROPLASTIC"/>
    <property type="match status" value="1"/>
</dbReference>
<keyword evidence="5 7" id="KW-0548">Nucleotidyltransferase</keyword>
<dbReference type="SUPFAM" id="SSF53448">
    <property type="entry name" value="Nucleotide-diphospho-sugar transferases"/>
    <property type="match status" value="1"/>
</dbReference>
<proteinExistence type="inferred from homology"/>
<dbReference type="InterPro" id="IPR018294">
    <property type="entry name" value="ISPD_synthase_CS"/>
</dbReference>
<feature type="site" description="Transition state stabilizer" evidence="7">
    <location>
        <position position="18"/>
    </location>
</feature>
<comment type="function">
    <text evidence="7">Catalyzes the formation of 4-diphosphocytidyl-2-C-methyl-D-erythritol from CTP and 2-C-methyl-D-erythritol 4-phosphate (MEP).</text>
</comment>
<comment type="similarity">
    <text evidence="3 7">Belongs to the IspD/TarI cytidylyltransferase family. IspD subfamily.</text>
</comment>
<comment type="catalytic activity">
    <reaction evidence="1 7">
        <text>2-C-methyl-D-erythritol 4-phosphate + CTP + H(+) = 4-CDP-2-C-methyl-D-erythritol + diphosphate</text>
        <dbReference type="Rhea" id="RHEA:13429"/>
        <dbReference type="ChEBI" id="CHEBI:15378"/>
        <dbReference type="ChEBI" id="CHEBI:33019"/>
        <dbReference type="ChEBI" id="CHEBI:37563"/>
        <dbReference type="ChEBI" id="CHEBI:57823"/>
        <dbReference type="ChEBI" id="CHEBI:58262"/>
        <dbReference type="EC" id="2.7.7.60"/>
    </reaction>
</comment>
<dbReference type="Gene3D" id="3.90.550.10">
    <property type="entry name" value="Spore Coat Polysaccharide Biosynthesis Protein SpsA, Chain A"/>
    <property type="match status" value="1"/>
</dbReference>
<feature type="site" description="Positions MEP for the nucleophilic attack" evidence="7">
    <location>
        <position position="195"/>
    </location>
</feature>
<keyword evidence="6 7" id="KW-0414">Isoprene biosynthesis</keyword>
<dbReference type="Pfam" id="PF01128">
    <property type="entry name" value="IspD"/>
    <property type="match status" value="1"/>
</dbReference>
<keyword evidence="4 7" id="KW-0808">Transferase</keyword>
<dbReference type="GO" id="GO:0019288">
    <property type="term" value="P:isopentenyl diphosphate biosynthetic process, methylerythritol 4-phosphate pathway"/>
    <property type="evidence" value="ECO:0007669"/>
    <property type="project" value="UniProtKB-UniRule"/>
</dbReference>
<dbReference type="EC" id="2.7.7.60" evidence="7"/>
<dbReference type="NCBIfam" id="TIGR00453">
    <property type="entry name" value="ispD"/>
    <property type="match status" value="1"/>
</dbReference>
<evidence type="ECO:0000256" key="7">
    <source>
        <dbReference type="HAMAP-Rule" id="MF_00108"/>
    </source>
</evidence>
<sequence length="214" mass="23258">MPAVRVSVLLPAAGLGVRIGQGPKAFLRVGGKSLLEWALEAFAWADEVVVALPPGAELALPAKTVPGGQTRQQSVFNLLQAASGSLVLVHDVARPFVVPEAVQRLMEAVRKTGAATLAVDVPDTLVQEEAGQYGTAIPRERYRLVQTPQGFKRELLWQAHLRARAEGREYTDDAQLVQAMGHPVALVEGDRRMFKVTYPEDLLLAEGMAKVWTF</sequence>
<dbReference type="GO" id="GO:0050518">
    <property type="term" value="F:2-C-methyl-D-erythritol 4-phosphate cytidylyltransferase activity"/>
    <property type="evidence" value="ECO:0007669"/>
    <property type="project" value="UniProtKB-UniRule"/>
</dbReference>
<name>A0A399ERU0_9DEIN</name>
<dbReference type="PROSITE" id="PS01295">
    <property type="entry name" value="ISPD"/>
    <property type="match status" value="1"/>
</dbReference>
<dbReference type="AlphaFoldDB" id="A0A399ERU0"/>
<dbReference type="UniPathway" id="UPA00056">
    <property type="reaction ID" value="UER00093"/>
</dbReference>
<reference evidence="8 9" key="1">
    <citation type="submission" date="2018-08" db="EMBL/GenBank/DDBJ databases">
        <title>Meiothermus luteus KCTC 52599 genome sequencing project.</title>
        <authorList>
            <person name="Da Costa M.S."/>
            <person name="Albuquerque L."/>
            <person name="Raposo P."/>
            <person name="Froufe H.J.C."/>
            <person name="Barroso C.S."/>
            <person name="Egas C."/>
        </authorList>
    </citation>
    <scope>NUCLEOTIDE SEQUENCE [LARGE SCALE GENOMIC DNA]</scope>
    <source>
        <strain evidence="8 9">KCTC 52599</strain>
    </source>
</reference>
<dbReference type="InterPro" id="IPR034683">
    <property type="entry name" value="IspD/TarI"/>
</dbReference>
<dbReference type="Proteomes" id="UP000265800">
    <property type="component" value="Unassembled WGS sequence"/>
</dbReference>
<keyword evidence="9" id="KW-1185">Reference proteome</keyword>
<dbReference type="InterPro" id="IPR001228">
    <property type="entry name" value="IspD"/>
</dbReference>
<feature type="site" description="Transition state stabilizer" evidence="7">
    <location>
        <position position="24"/>
    </location>
</feature>
<dbReference type="PANTHER" id="PTHR32125:SF4">
    <property type="entry name" value="2-C-METHYL-D-ERYTHRITOL 4-PHOSPHATE CYTIDYLYLTRANSFERASE, CHLOROPLASTIC"/>
    <property type="match status" value="1"/>
</dbReference>
<comment type="caution">
    <text evidence="8">The sequence shown here is derived from an EMBL/GenBank/DDBJ whole genome shotgun (WGS) entry which is preliminary data.</text>
</comment>